<sequence length="35" mass="3659">MSGSGAFVIGYWIDVLIVQGFGGGKGVVTFAQYFS</sequence>
<dbReference type="EMBL" id="SORF01000016">
    <property type="protein sequence ID" value="TDY42325.1"/>
    <property type="molecule type" value="Genomic_DNA"/>
</dbReference>
<dbReference type="Proteomes" id="UP000294581">
    <property type="component" value="Unassembled WGS sequence"/>
</dbReference>
<proteinExistence type="predicted"/>
<accession>A0A4R8LHS2</accession>
<organism evidence="1 2">
    <name type="scientific">Alicyclobacillus sacchari</name>
    <dbReference type="NCBI Taxonomy" id="392010"/>
    <lineage>
        <taxon>Bacteria</taxon>
        <taxon>Bacillati</taxon>
        <taxon>Bacillota</taxon>
        <taxon>Bacilli</taxon>
        <taxon>Bacillales</taxon>
        <taxon>Alicyclobacillaceae</taxon>
        <taxon>Alicyclobacillus</taxon>
    </lineage>
</organism>
<name>A0A4R8LHS2_9BACL</name>
<keyword evidence="2" id="KW-1185">Reference proteome</keyword>
<protein>
    <submittedName>
        <fullName evidence="1">Uncharacterized protein</fullName>
    </submittedName>
</protein>
<dbReference type="AlphaFoldDB" id="A0A4R8LHS2"/>
<gene>
    <name evidence="1" type="ORF">C7445_1163</name>
</gene>
<evidence type="ECO:0000313" key="1">
    <source>
        <dbReference type="EMBL" id="TDY42325.1"/>
    </source>
</evidence>
<evidence type="ECO:0000313" key="2">
    <source>
        <dbReference type="Proteomes" id="UP000294581"/>
    </source>
</evidence>
<reference evidence="1 2" key="1">
    <citation type="submission" date="2019-03" db="EMBL/GenBank/DDBJ databases">
        <title>Genomic Encyclopedia of Type Strains, Phase IV (KMG-IV): sequencing the most valuable type-strain genomes for metagenomic binning, comparative biology and taxonomic classification.</title>
        <authorList>
            <person name="Goeker M."/>
        </authorList>
    </citation>
    <scope>NUCLEOTIDE SEQUENCE [LARGE SCALE GENOMIC DNA]</scope>
    <source>
        <strain evidence="1 2">DSM 17974</strain>
    </source>
</reference>
<comment type="caution">
    <text evidence="1">The sequence shown here is derived from an EMBL/GenBank/DDBJ whole genome shotgun (WGS) entry which is preliminary data.</text>
</comment>